<accession>A0A1W9S2R1</accession>
<sequence>MNRLVVYTLIVFFVPLTTVSAAYKIVTIDKTGVFNITGGVGFYLPTLNWVKDAFRSGASFNAGAGIGVSGNIGLFGNIEYTRLRSTEILDSAYGGGKLRLWSGRGGVRFTAIVAGEKTPFAEVALGVSRLSIFGPVGSVNRYLWYLDMRGGYEFFMDKNMSIDLSAGFIYYLQNPGLGGLNLPVVDGERRAAIIPLRMSFNFYL</sequence>
<evidence type="ECO:0008006" key="3">
    <source>
        <dbReference type="Google" id="ProtNLM"/>
    </source>
</evidence>
<dbReference type="InterPro" id="IPR011250">
    <property type="entry name" value="OMP/PagP_B-barrel"/>
</dbReference>
<proteinExistence type="predicted"/>
<organism evidence="1 2">
    <name type="scientific">Candidatus Coatesbacteria bacterium 4484_99</name>
    <dbReference type="NCBI Taxonomy" id="1970774"/>
    <lineage>
        <taxon>Bacteria</taxon>
        <taxon>Candidatus Coatesiibacteriota</taxon>
    </lineage>
</organism>
<dbReference type="EMBL" id="NATQ01000018">
    <property type="protein sequence ID" value="OQX90955.1"/>
    <property type="molecule type" value="Genomic_DNA"/>
</dbReference>
<reference evidence="2" key="1">
    <citation type="submission" date="2017-03" db="EMBL/GenBank/DDBJ databases">
        <title>Novel pathways for hydrocarbon cycling and metabolic interdependencies in hydrothermal sediment communities.</title>
        <authorList>
            <person name="Dombrowski N."/>
            <person name="Seitz K."/>
            <person name="Teske A."/>
            <person name="Baker B."/>
        </authorList>
    </citation>
    <scope>NUCLEOTIDE SEQUENCE [LARGE SCALE GENOMIC DNA]</scope>
</reference>
<dbReference type="AlphaFoldDB" id="A0A1W9S2R1"/>
<evidence type="ECO:0000313" key="1">
    <source>
        <dbReference type="EMBL" id="OQX90955.1"/>
    </source>
</evidence>
<comment type="caution">
    <text evidence="1">The sequence shown here is derived from an EMBL/GenBank/DDBJ whole genome shotgun (WGS) entry which is preliminary data.</text>
</comment>
<dbReference type="Proteomes" id="UP000192611">
    <property type="component" value="Unassembled WGS sequence"/>
</dbReference>
<dbReference type="SUPFAM" id="SSF56925">
    <property type="entry name" value="OMPA-like"/>
    <property type="match status" value="1"/>
</dbReference>
<name>A0A1W9S2R1_9BACT</name>
<gene>
    <name evidence="1" type="ORF">B6D57_01460</name>
</gene>
<protein>
    <recommendedName>
        <fullName evidence="3">Outer membrane protein beta-barrel domain-containing protein</fullName>
    </recommendedName>
</protein>
<evidence type="ECO:0000313" key="2">
    <source>
        <dbReference type="Proteomes" id="UP000192611"/>
    </source>
</evidence>